<dbReference type="PANTHER" id="PTHR33694">
    <property type="entry name" value="UDP-3-O-ACYL-N-ACETYLGLUCOSAMINE DEACETYLASE 1, MITOCHONDRIAL-RELATED"/>
    <property type="match status" value="1"/>
</dbReference>
<evidence type="ECO:0000256" key="11">
    <source>
        <dbReference type="ARBA" id="ARBA00024535"/>
    </source>
</evidence>
<evidence type="ECO:0000256" key="1">
    <source>
        <dbReference type="ARBA" id="ARBA00001947"/>
    </source>
</evidence>
<evidence type="ECO:0000256" key="10">
    <source>
        <dbReference type="ARBA" id="ARBA00023098"/>
    </source>
</evidence>
<evidence type="ECO:0000313" key="13">
    <source>
        <dbReference type="EMBL" id="ABW68539.1"/>
    </source>
</evidence>
<dbReference type="eggNOG" id="COG0774">
    <property type="taxonomic scope" value="Bacteria"/>
</dbReference>
<dbReference type="AlphaFoldDB" id="A8ZXG0"/>
<organism evidence="13 14">
    <name type="scientific">Desulfosudis oleivorans (strain DSM 6200 / JCM 39069 / Hxd3)</name>
    <name type="common">Desulfococcus oleovorans</name>
    <dbReference type="NCBI Taxonomy" id="96561"/>
    <lineage>
        <taxon>Bacteria</taxon>
        <taxon>Pseudomonadati</taxon>
        <taxon>Thermodesulfobacteriota</taxon>
        <taxon>Desulfobacteria</taxon>
        <taxon>Desulfobacterales</taxon>
        <taxon>Desulfosudaceae</taxon>
        <taxon>Desulfosudis</taxon>
    </lineage>
</organism>
<evidence type="ECO:0000313" key="14">
    <source>
        <dbReference type="Proteomes" id="UP000008561"/>
    </source>
</evidence>
<keyword evidence="5 12" id="KW-0444">Lipid biosynthesis</keyword>
<dbReference type="GO" id="GO:0046872">
    <property type="term" value="F:metal ion binding"/>
    <property type="evidence" value="ECO:0007669"/>
    <property type="project" value="UniProtKB-KW"/>
</dbReference>
<evidence type="ECO:0000256" key="3">
    <source>
        <dbReference type="ARBA" id="ARBA00005002"/>
    </source>
</evidence>
<dbReference type="GO" id="GO:0009245">
    <property type="term" value="P:lipid A biosynthetic process"/>
    <property type="evidence" value="ECO:0007669"/>
    <property type="project" value="UniProtKB-UniRule"/>
</dbReference>
<comment type="catalytic activity">
    <reaction evidence="11 12">
        <text>a UDP-3-O-[(3R)-3-hydroxyacyl]-N-acetyl-alpha-D-glucosamine + H2O = a UDP-3-O-[(3R)-3-hydroxyacyl]-alpha-D-glucosamine + acetate</text>
        <dbReference type="Rhea" id="RHEA:67816"/>
        <dbReference type="ChEBI" id="CHEBI:15377"/>
        <dbReference type="ChEBI" id="CHEBI:30089"/>
        <dbReference type="ChEBI" id="CHEBI:137740"/>
        <dbReference type="ChEBI" id="CHEBI:173225"/>
        <dbReference type="EC" id="3.5.1.108"/>
    </reaction>
</comment>
<feature type="binding site" evidence="12">
    <location>
        <position position="236"/>
    </location>
    <ligand>
        <name>Zn(2+)</name>
        <dbReference type="ChEBI" id="CHEBI:29105"/>
    </ligand>
</feature>
<keyword evidence="10 12" id="KW-0443">Lipid metabolism</keyword>
<feature type="binding site" evidence="12">
    <location>
        <position position="79"/>
    </location>
    <ligand>
        <name>Zn(2+)</name>
        <dbReference type="ChEBI" id="CHEBI:29105"/>
    </ligand>
</feature>
<dbReference type="GO" id="GO:0016020">
    <property type="term" value="C:membrane"/>
    <property type="evidence" value="ECO:0007669"/>
    <property type="project" value="GOC"/>
</dbReference>
<proteinExistence type="inferred from homology"/>
<dbReference type="Pfam" id="PF03331">
    <property type="entry name" value="LpxC"/>
    <property type="match status" value="1"/>
</dbReference>
<keyword evidence="9 12" id="KW-0862">Zinc</keyword>
<dbReference type="OrthoDB" id="9802746at2"/>
<dbReference type="EMBL" id="CP000859">
    <property type="protein sequence ID" value="ABW68539.1"/>
    <property type="molecule type" value="Genomic_DNA"/>
</dbReference>
<evidence type="ECO:0000256" key="12">
    <source>
        <dbReference type="HAMAP-Rule" id="MF_00388"/>
    </source>
</evidence>
<dbReference type="NCBIfam" id="TIGR00325">
    <property type="entry name" value="lpxC"/>
    <property type="match status" value="1"/>
</dbReference>
<dbReference type="InterPro" id="IPR015870">
    <property type="entry name" value="UDP-acyl_N-AcGlcN_deAcase_N"/>
</dbReference>
<dbReference type="HOGENOM" id="CLU_046528_1_0_7"/>
<evidence type="ECO:0000256" key="7">
    <source>
        <dbReference type="ARBA" id="ARBA00022723"/>
    </source>
</evidence>
<protein>
    <recommendedName>
        <fullName evidence="4 12">UDP-3-O-acyl-N-acetylglucosamine deacetylase</fullName>
        <shortName evidence="12">UDP-3-O-acyl-GlcNAc deacetylase</shortName>
        <ecNumber evidence="4 12">3.5.1.108</ecNumber>
    </recommendedName>
    <alternativeName>
        <fullName evidence="12">UDP-3-O-[R-3-hydroxymyristoyl]-N-acetylglucosamine deacetylase</fullName>
    </alternativeName>
</protein>
<dbReference type="KEGG" id="dol:Dole_2736"/>
<dbReference type="PANTHER" id="PTHR33694:SF1">
    <property type="entry name" value="UDP-3-O-ACYL-N-ACETYLGLUCOSAMINE DEACETYLASE 1, MITOCHONDRIAL-RELATED"/>
    <property type="match status" value="1"/>
</dbReference>
<name>A8ZXG0_DESOH</name>
<dbReference type="UniPathway" id="UPA00359">
    <property type="reaction ID" value="UER00478"/>
</dbReference>
<accession>A8ZXG0</accession>
<evidence type="ECO:0000256" key="2">
    <source>
        <dbReference type="ARBA" id="ARBA00002923"/>
    </source>
</evidence>
<keyword evidence="14" id="KW-1185">Reference proteome</keyword>
<dbReference type="SUPFAM" id="SSF54211">
    <property type="entry name" value="Ribosomal protein S5 domain 2-like"/>
    <property type="match status" value="2"/>
</dbReference>
<gene>
    <name evidence="12" type="primary">lpxC</name>
    <name evidence="13" type="ordered locus">Dole_2736</name>
</gene>
<comment type="pathway">
    <text evidence="3 12">Glycolipid biosynthesis; lipid IV(A) biosynthesis; lipid IV(A) from (3R)-3-hydroxytetradecanoyl-[acyl-carrier-protein] and UDP-N-acetyl-alpha-D-glucosamine: step 2/6.</text>
</comment>
<feature type="binding site" evidence="12">
    <location>
        <position position="240"/>
    </location>
    <ligand>
        <name>Zn(2+)</name>
        <dbReference type="ChEBI" id="CHEBI:29105"/>
    </ligand>
</feature>
<sequence length="297" mass="32594">MYLFQRTVASPVTCTGVGVHSGKPVTLVVKPAPPNHGIKFVRTDLRDAPRIPALFRMVTDTSLATVLGSNGAIVSTVEHLMACFSGMAVDNALVEVDAYELPIMDGSAFPFADAVSRVGCVEQEARRCFFIIKKPLEIEEDDRSVSIYPASGYTISATIEYDHPLIGTQSRTVEVNTETFMNDISKARTFGFYHEYEYLKQHGLARGGSLDNTVVLDGSSILNEGGLRFDDEFVRHKILDCIGDFSLLGMPLLGRIVACKSGHLFNHRLLEALFANKECWETGFPELPQPAAKALAF</sequence>
<keyword evidence="7 12" id="KW-0479">Metal-binding</keyword>
<dbReference type="EC" id="3.5.1.108" evidence="4 12"/>
<evidence type="ECO:0000256" key="8">
    <source>
        <dbReference type="ARBA" id="ARBA00022801"/>
    </source>
</evidence>
<dbReference type="Gene3D" id="3.30.1700.10">
    <property type="entry name" value="lpxc deacetylase, domain 2"/>
    <property type="match status" value="1"/>
</dbReference>
<dbReference type="Gene3D" id="3.30.230.20">
    <property type="entry name" value="lpxc deacetylase, domain 1"/>
    <property type="match status" value="1"/>
</dbReference>
<keyword evidence="8 12" id="KW-0378">Hydrolase</keyword>
<comment type="function">
    <text evidence="2 12">Catalyzes the hydrolysis of UDP-3-O-myristoyl-N-acetylglucosamine to form UDP-3-O-myristoylglucosamine and acetate, the committed step in lipid A biosynthesis.</text>
</comment>
<dbReference type="InterPro" id="IPR011334">
    <property type="entry name" value="UDP-acyl_GlcNac_deAcase_C"/>
</dbReference>
<dbReference type="RefSeq" id="WP_012176150.1">
    <property type="nucleotide sequence ID" value="NC_009943.1"/>
</dbReference>
<keyword evidence="6 12" id="KW-0441">Lipid A biosynthesis</keyword>
<dbReference type="InterPro" id="IPR020568">
    <property type="entry name" value="Ribosomal_Su5_D2-typ_SF"/>
</dbReference>
<evidence type="ECO:0000256" key="9">
    <source>
        <dbReference type="ARBA" id="ARBA00022833"/>
    </source>
</evidence>
<comment type="similarity">
    <text evidence="12">Belongs to the LpxC family.</text>
</comment>
<reference evidence="13 14" key="1">
    <citation type="submission" date="2007-10" db="EMBL/GenBank/DDBJ databases">
        <title>Complete sequence of Desulfococcus oleovorans Hxd3.</title>
        <authorList>
            <consortium name="US DOE Joint Genome Institute"/>
            <person name="Copeland A."/>
            <person name="Lucas S."/>
            <person name="Lapidus A."/>
            <person name="Barry K."/>
            <person name="Glavina del Rio T."/>
            <person name="Dalin E."/>
            <person name="Tice H."/>
            <person name="Pitluck S."/>
            <person name="Kiss H."/>
            <person name="Brettin T."/>
            <person name="Bruce D."/>
            <person name="Detter J.C."/>
            <person name="Han C."/>
            <person name="Schmutz J."/>
            <person name="Larimer F."/>
            <person name="Land M."/>
            <person name="Hauser L."/>
            <person name="Kyrpides N."/>
            <person name="Kim E."/>
            <person name="Wawrik B."/>
            <person name="Richardson P."/>
        </authorList>
    </citation>
    <scope>NUCLEOTIDE SEQUENCE [LARGE SCALE GENOMIC DNA]</scope>
    <source>
        <strain evidence="14">DSM 6200 / JCM 39069 / Hxd3</strain>
    </source>
</reference>
<dbReference type="InterPro" id="IPR004463">
    <property type="entry name" value="UDP-acyl_GlcNac_deAcase"/>
</dbReference>
<evidence type="ECO:0000256" key="4">
    <source>
        <dbReference type="ARBA" id="ARBA00012745"/>
    </source>
</evidence>
<feature type="active site" description="Proton donor" evidence="12">
    <location>
        <position position="263"/>
    </location>
</feature>
<evidence type="ECO:0000256" key="6">
    <source>
        <dbReference type="ARBA" id="ARBA00022556"/>
    </source>
</evidence>
<comment type="cofactor">
    <cofactor evidence="1 12">
        <name>Zn(2+)</name>
        <dbReference type="ChEBI" id="CHEBI:29105"/>
    </cofactor>
</comment>
<evidence type="ECO:0000256" key="5">
    <source>
        <dbReference type="ARBA" id="ARBA00022516"/>
    </source>
</evidence>
<dbReference type="HAMAP" id="MF_00388">
    <property type="entry name" value="LpxC"/>
    <property type="match status" value="1"/>
</dbReference>
<dbReference type="STRING" id="96561.Dole_2736"/>
<dbReference type="GO" id="GO:0103117">
    <property type="term" value="F:UDP-3-O-acyl-N-acetylglucosamine deacetylase activity"/>
    <property type="evidence" value="ECO:0007669"/>
    <property type="project" value="UniProtKB-UniRule"/>
</dbReference>
<dbReference type="Proteomes" id="UP000008561">
    <property type="component" value="Chromosome"/>
</dbReference>